<evidence type="ECO:0000313" key="1">
    <source>
        <dbReference type="EMBL" id="KAG9225265.1"/>
    </source>
</evidence>
<gene>
    <name evidence="1" type="ORF">CCMSSC00406_0007096</name>
</gene>
<protein>
    <submittedName>
        <fullName evidence="1">Uncharacterized protein</fullName>
    </submittedName>
</protein>
<keyword evidence="2" id="KW-1185">Reference proteome</keyword>
<proteinExistence type="predicted"/>
<reference evidence="1 2" key="1">
    <citation type="journal article" date="2021" name="Appl. Environ. Microbiol.">
        <title>Genetic linkage and physical mapping for an oyster mushroom Pleurotus cornucopiae and QTL analysis for the trait cap color.</title>
        <authorList>
            <person name="Zhang Y."/>
            <person name="Gao W."/>
            <person name="Sonnenberg A."/>
            <person name="Chen Q."/>
            <person name="Zhang J."/>
            <person name="Huang C."/>
        </authorList>
    </citation>
    <scope>NUCLEOTIDE SEQUENCE [LARGE SCALE GENOMIC DNA]</scope>
    <source>
        <strain evidence="1">CCMSSC00406</strain>
    </source>
</reference>
<accession>A0ACB7J4R9</accession>
<evidence type="ECO:0000313" key="2">
    <source>
        <dbReference type="Proteomes" id="UP000824881"/>
    </source>
</evidence>
<comment type="caution">
    <text evidence="1">The sequence shown here is derived from an EMBL/GenBank/DDBJ whole genome shotgun (WGS) entry which is preliminary data.</text>
</comment>
<organism evidence="1 2">
    <name type="scientific">Pleurotus cornucopiae</name>
    <name type="common">Cornucopia mushroom</name>
    <dbReference type="NCBI Taxonomy" id="5321"/>
    <lineage>
        <taxon>Eukaryota</taxon>
        <taxon>Fungi</taxon>
        <taxon>Dikarya</taxon>
        <taxon>Basidiomycota</taxon>
        <taxon>Agaricomycotina</taxon>
        <taxon>Agaricomycetes</taxon>
        <taxon>Agaricomycetidae</taxon>
        <taxon>Agaricales</taxon>
        <taxon>Pleurotineae</taxon>
        <taxon>Pleurotaceae</taxon>
        <taxon>Pleurotus</taxon>
    </lineage>
</organism>
<name>A0ACB7J4R9_PLECO</name>
<dbReference type="Proteomes" id="UP000824881">
    <property type="component" value="Unassembled WGS sequence"/>
</dbReference>
<sequence>MNIAVEAHRACLSRLTTYVASARLLSNLSWKAVKTEFVLVDDVAADPVMEPLELVIVGQVSHSVSHLDPLGNFSAQFDNMARAKFAFEIELPTNPAFTADYYKAVSTLRRLQRDAAKSSDVRHLLVDGTTNSNIKFTAPLFRRKLDGLDSELLPEGSIADDPNDPDYFPTAANWPVPFVSSRPFQDMLDTHIFQPLHVFTAVGKRIPSDEFARKLPGSLVEVHFTLHHWYFARDRFDSFNAHAKQIIIIKDTAVLDRSRLKRKAVRGINRRDDSEPETKRDKDEGAIEDVVVDDKPFVKAKTASPANETMDISVKGANEEGVTVKPTGRSKGKAVAKS</sequence>
<dbReference type="EMBL" id="WQMT02000003">
    <property type="protein sequence ID" value="KAG9225265.1"/>
    <property type="molecule type" value="Genomic_DNA"/>
</dbReference>